<dbReference type="InterPro" id="IPR041542">
    <property type="entry name" value="GH43_C2"/>
</dbReference>
<dbReference type="PANTHER" id="PTHR42812">
    <property type="entry name" value="BETA-XYLOSIDASE"/>
    <property type="match status" value="1"/>
</dbReference>
<feature type="site" description="Important for catalytic activity, responsible for pKa modulation of the active site Glu and correct orientation of both the proton donor and substrate" evidence="5">
    <location>
        <position position="157"/>
    </location>
</feature>
<dbReference type="SUPFAM" id="SSF49899">
    <property type="entry name" value="Concanavalin A-like lectins/glucanases"/>
    <property type="match status" value="1"/>
</dbReference>
<dbReference type="InterPro" id="IPR013320">
    <property type="entry name" value="ConA-like_dom_sf"/>
</dbReference>
<evidence type="ECO:0000259" key="8">
    <source>
        <dbReference type="Pfam" id="PF17851"/>
    </source>
</evidence>
<dbReference type="Gene3D" id="2.60.120.200">
    <property type="match status" value="1"/>
</dbReference>
<reference evidence="9 10" key="1">
    <citation type="journal article" date="2009" name="PLoS Genet.">
        <title>The genome of Nectria haematococca: contribution of supernumerary chromosomes to gene expansion.</title>
        <authorList>
            <person name="Coleman J.J."/>
            <person name="Rounsley S.D."/>
            <person name="Rodriguez-Carres M."/>
            <person name="Kuo A."/>
            <person name="Wasmann C.C."/>
            <person name="Grimwood J."/>
            <person name="Schmutz J."/>
            <person name="Taga M."/>
            <person name="White G.J."/>
            <person name="Zhou S."/>
            <person name="Schwartz D.C."/>
            <person name="Freitag M."/>
            <person name="Ma L.J."/>
            <person name="Danchin E.G."/>
            <person name="Henrissat B."/>
            <person name="Coutinho P.M."/>
            <person name="Nelson D.R."/>
            <person name="Straney D."/>
            <person name="Napoli C.A."/>
            <person name="Barker B.M."/>
            <person name="Gribskov M."/>
            <person name="Rep M."/>
            <person name="Kroken S."/>
            <person name="Molnar I."/>
            <person name="Rensing C."/>
            <person name="Kennell J.C."/>
            <person name="Zamora J."/>
            <person name="Farman M.L."/>
            <person name="Selker E.U."/>
            <person name="Salamov A."/>
            <person name="Shapiro H."/>
            <person name="Pangilinan J."/>
            <person name="Lindquist E."/>
            <person name="Lamers C."/>
            <person name="Grigoriev I.V."/>
            <person name="Geiser D.M."/>
            <person name="Covert S.F."/>
            <person name="Temporini E."/>
            <person name="Vanetten H.D."/>
        </authorList>
    </citation>
    <scope>NUCLEOTIDE SEQUENCE [LARGE SCALE GENOMIC DNA]</scope>
    <source>
        <strain evidence="10">ATCC MYA-4622 / CBS 123669 / FGSC 9596 / NRRL 45880 / 77-13-4</strain>
    </source>
</reference>
<dbReference type="InterPro" id="IPR023296">
    <property type="entry name" value="Glyco_hydro_beta-prop_sf"/>
</dbReference>
<dbReference type="GO" id="GO:0004553">
    <property type="term" value="F:hydrolase activity, hydrolyzing O-glycosyl compounds"/>
    <property type="evidence" value="ECO:0007669"/>
    <property type="project" value="InterPro"/>
</dbReference>
<feature type="chain" id="PRO_5002989498" description="Beta-xylosidase C-terminal Concanavalin A-like domain-containing protein" evidence="7">
    <location>
        <begin position="17"/>
        <end position="588"/>
    </location>
</feature>
<dbReference type="AlphaFoldDB" id="C7ZRD7"/>
<accession>C7ZRD7</accession>
<keyword evidence="7" id="KW-0732">Signal</keyword>
<sequence>MNLLYLFLILLADVQAFVRSYSTGLCLSSPQYVNPVLPGWHSDPSCIQNQGIFFCVTSTFLAFPGLPVYASRDLVDWNLISHVWNRESQLPGISWNTTGQADGMYAPTIRYHNGIYYVICAYVGLSDEPMGVLFRTTDPFDSAQWSDPTILNLKEIDPDLFWDDDGKTYVATAGITLQEVDLKSGKLGEPLNIWNGTANEWPEGPHIYKKDGWYYLLIAEGGTSQGHAVSMARARSIKGPYTAYKNNPVLTNRDTNEYFQSVGHADLFQTPNGDWWGVCLAIRTGPSYELMPMGRETALFNVTWKRGGWPQLQPIRGRMSGDRLPGVYLPALGNGPTAAGDDGYDFTKATTMPPHFIHHRVPPPNALSVTRKGLMIKPSRANLTGDSGLTEPELTGQRGLSLIGRRQAHTLFAFSLDLEFRPQVDGQEAGITVFRSQLEHINLGIVRMESKSRHGARSQLVFRLAGESPSTKVSTQIYQVPQGWEKGTIRLEIRALNASAYTFAAMPVKAPQRRMVIGTVSAGAVSGRGGKGFFLGSFIGAFATCNGAGSGQKCPEGGDVLITRWIYKGLGQQISADEIVPEVGLVSP</sequence>
<feature type="domain" description="Beta-xylosidase C-terminal Concanavalin A-like" evidence="8">
    <location>
        <begin position="345"/>
        <end position="552"/>
    </location>
</feature>
<dbReference type="GeneID" id="9666654"/>
<dbReference type="Gene3D" id="2.115.10.20">
    <property type="entry name" value="Glycosyl hydrolase domain, family 43"/>
    <property type="match status" value="1"/>
</dbReference>
<dbReference type="CDD" id="cd18833">
    <property type="entry name" value="GH43_PcXyl-like"/>
    <property type="match status" value="1"/>
</dbReference>
<dbReference type="InterPro" id="IPR051795">
    <property type="entry name" value="Glycosyl_Hydrlase_43"/>
</dbReference>
<evidence type="ECO:0000256" key="5">
    <source>
        <dbReference type="PIRSR" id="PIRSR606710-2"/>
    </source>
</evidence>
<keyword evidence="3 6" id="KW-0326">Glycosidase</keyword>
<dbReference type="eggNOG" id="ENOG502SIVT">
    <property type="taxonomic scope" value="Eukaryota"/>
</dbReference>
<dbReference type="HOGENOM" id="CLU_016508_3_0_1"/>
<evidence type="ECO:0000256" key="1">
    <source>
        <dbReference type="ARBA" id="ARBA00009865"/>
    </source>
</evidence>
<gene>
    <name evidence="9" type="ORF">NECHADRAFT_89525</name>
</gene>
<dbReference type="OrthoDB" id="408373at2759"/>
<evidence type="ECO:0000313" key="9">
    <source>
        <dbReference type="EMBL" id="EEU33418.1"/>
    </source>
</evidence>
<dbReference type="Pfam" id="PF04616">
    <property type="entry name" value="Glyco_hydro_43"/>
    <property type="match status" value="1"/>
</dbReference>
<dbReference type="Proteomes" id="UP000005206">
    <property type="component" value="Unassembled WGS sequence"/>
</dbReference>
<dbReference type="PANTHER" id="PTHR42812:SF17">
    <property type="entry name" value="BETA-XYLOSIDASE C-TERMINAL CONCANAVALIN A-LIKE DOMAIN-CONTAINING PROTEIN-RELATED"/>
    <property type="match status" value="1"/>
</dbReference>
<dbReference type="EMBL" id="GG699064">
    <property type="protein sequence ID" value="EEU33418.1"/>
    <property type="molecule type" value="Genomic_DNA"/>
</dbReference>
<feature type="active site" description="Proton donor" evidence="4">
    <location>
        <position position="203"/>
    </location>
</feature>
<dbReference type="SUPFAM" id="SSF75005">
    <property type="entry name" value="Arabinanase/levansucrase/invertase"/>
    <property type="match status" value="1"/>
</dbReference>
<organism evidence="9 10">
    <name type="scientific">Fusarium vanettenii (strain ATCC MYA-4622 / CBS 123669 / FGSC 9596 / NRRL 45880 / 77-13-4)</name>
    <name type="common">Fusarium solani subsp. pisi</name>
    <dbReference type="NCBI Taxonomy" id="660122"/>
    <lineage>
        <taxon>Eukaryota</taxon>
        <taxon>Fungi</taxon>
        <taxon>Dikarya</taxon>
        <taxon>Ascomycota</taxon>
        <taxon>Pezizomycotina</taxon>
        <taxon>Sordariomycetes</taxon>
        <taxon>Hypocreomycetidae</taxon>
        <taxon>Hypocreales</taxon>
        <taxon>Nectriaceae</taxon>
        <taxon>Fusarium</taxon>
        <taxon>Fusarium solani species complex</taxon>
        <taxon>Fusarium vanettenii</taxon>
    </lineage>
</organism>
<dbReference type="GO" id="GO:0005975">
    <property type="term" value="P:carbohydrate metabolic process"/>
    <property type="evidence" value="ECO:0007669"/>
    <property type="project" value="InterPro"/>
</dbReference>
<protein>
    <recommendedName>
        <fullName evidence="8">Beta-xylosidase C-terminal Concanavalin A-like domain-containing protein</fullName>
    </recommendedName>
</protein>
<proteinExistence type="inferred from homology"/>
<evidence type="ECO:0000256" key="3">
    <source>
        <dbReference type="ARBA" id="ARBA00023295"/>
    </source>
</evidence>
<keyword evidence="10" id="KW-1185">Reference proteome</keyword>
<evidence type="ECO:0000313" key="10">
    <source>
        <dbReference type="Proteomes" id="UP000005206"/>
    </source>
</evidence>
<comment type="similarity">
    <text evidence="1 6">Belongs to the glycosyl hydrolase 43 family.</text>
</comment>
<dbReference type="OMA" id="FYLITAW"/>
<evidence type="ECO:0000256" key="2">
    <source>
        <dbReference type="ARBA" id="ARBA00022801"/>
    </source>
</evidence>
<dbReference type="KEGG" id="nhe:NECHADRAFT_89525"/>
<dbReference type="InterPro" id="IPR006710">
    <property type="entry name" value="Glyco_hydro_43"/>
</dbReference>
<dbReference type="InParanoid" id="C7ZRD7"/>
<name>C7ZRD7_FUSV7</name>
<evidence type="ECO:0000256" key="6">
    <source>
        <dbReference type="RuleBase" id="RU361187"/>
    </source>
</evidence>
<dbReference type="VEuPathDB" id="FungiDB:NECHADRAFT_89525"/>
<dbReference type="RefSeq" id="XP_003039131.1">
    <property type="nucleotide sequence ID" value="XM_003039085.1"/>
</dbReference>
<dbReference type="Pfam" id="PF17851">
    <property type="entry name" value="GH43_C2"/>
    <property type="match status" value="1"/>
</dbReference>
<evidence type="ECO:0000256" key="7">
    <source>
        <dbReference type="SAM" id="SignalP"/>
    </source>
</evidence>
<evidence type="ECO:0000256" key="4">
    <source>
        <dbReference type="PIRSR" id="PIRSR606710-1"/>
    </source>
</evidence>
<feature type="signal peptide" evidence="7">
    <location>
        <begin position="1"/>
        <end position="16"/>
    </location>
</feature>
<feature type="active site" description="Proton acceptor" evidence="4">
    <location>
        <position position="43"/>
    </location>
</feature>
<keyword evidence="2 6" id="KW-0378">Hydrolase</keyword>